<sequence>MALPSDRDLVALVRTTCQTRSELPASPAEYAAFRDELSQALGVDVDRKRRLIRQTVEAFRQEEAVLAQVGITDFALDNLGNLARDCTREDHAPRPELEYSAMQQWSTGVPSISPPQSQSFSPTTPPLSEPGRNATKVDAGTQIHSSDHSPPDSSDEADHSGPTSPDPHFQPLGAASLIDELDEEDEELAFYRLDANNSDDRLLEIEEQHLQETLALSEQLQTLRTQLQQAKLEAETALKALRTQVKAKMEAERRAQHLSEELELLTMEREVDVRALVLRHEAESQAYQAAQTAEVEALQQELELERARNLQLQQQLDERLWNAEHQAQLEALPWRETAERLLHAETRVEVTRVGQHLVQLLSQHNVTQTDRQLAGQLYTRFAKYVARQCLQKCCQGFKAAPDGLPSSSDGQIYCFRLLRDTHGSLLLVQATVYLFHLPDWLLLAAKDDLFQVLLAALREAQSADHRFRPTLDQRQTAATDIWALALLAAEVCCVPLQDCSKFVLTIFIHVFCAPLSISMQQAPRVFRQVLAASGFAALLALLVRSLKGIGSSDPNLKWASQFLQRVVRHLDVDDTVQDTLLHTDILPTLIDVLTLSHNNLVLATVRVLTQLAGEPGNASQILRSEAMSNLLQCIAAHQVSAPLELLLLLSRVPEFGPSFRIHDGYDILLRALPAFAPQEHIRVAEVFVNALSQHPDDMDVCADPTLAHAIFSVLDVHNPDTALIYRSLDVLSTLLSEQPQIGHAQAATQLKPLFKGLAPMPTPELHGRTAQALLSMVEENEAQLEILLPSLAPVLYGLVCPRYVAGAPLTCSLQELEGGTGEEQALHHHSAQLCEGLLEKFLAQRSTLSVEAAATLLPLAGQLICSGSVKGPASELVARAMTQHLETMTEDSSSTSLPAGANVLRIMVHSHTLLAVLALMQRDNILFQLGSYRPRFSLHKAMGADFLQACLFDKDLNIRSQAFEQVGLTNVVQVLAVCEDEGHKAGLVAHIIELFEAEDVCDDVVHNGAITSLVALGEVAGDMLDLHLFAAIMQRVASHSTRIRRSVCLCPAYSLVRLGAFRVAVELYGHGHLFSDVDLFDDDKSAALREQVELVQACLQTFLGWCEELAAALLTEGLEPILLQLVARTDDDPLRSATLRCLRCVTEQGGATALLHANPSLDILLNLLSVRAGRPSEATLLAHSCLLSLLWHGGTGSTDASDSHSSKDVKSSLAVALADQSFLNLLLAGLQQLQGRCGAADSTAIEIDPPQIDDDERRSLWVLSTYVVSASKQEHQHLIFQGFLEVVLELEELCAVVEVQRYCRLIVGHLVPHGPGDSLVSRMEILRAQFRHAQDKPNLLQRLTALPGDQDAPNAAVLQD</sequence>
<dbReference type="InterPro" id="IPR011989">
    <property type="entry name" value="ARM-like"/>
</dbReference>
<dbReference type="EMBL" id="CH991558">
    <property type="protein sequence ID" value="EDQ87568.1"/>
    <property type="molecule type" value="Genomic_DNA"/>
</dbReference>
<evidence type="ECO:0000256" key="2">
    <source>
        <dbReference type="SAM" id="MobiDB-lite"/>
    </source>
</evidence>
<dbReference type="KEGG" id="mbr:MONBRDRAFT_9778"/>
<name>A9V472_MONBE</name>
<feature type="region of interest" description="Disordered" evidence="2">
    <location>
        <begin position="104"/>
        <end position="172"/>
    </location>
</feature>
<evidence type="ECO:0000313" key="3">
    <source>
        <dbReference type="EMBL" id="EDQ87568.1"/>
    </source>
</evidence>
<evidence type="ECO:0000313" key="4">
    <source>
        <dbReference type="Proteomes" id="UP000001357"/>
    </source>
</evidence>
<dbReference type="InterPro" id="IPR000225">
    <property type="entry name" value="Armadillo"/>
</dbReference>
<feature type="compositionally biased region" description="Low complexity" evidence="2">
    <location>
        <begin position="110"/>
        <end position="122"/>
    </location>
</feature>
<keyword evidence="1" id="KW-0175">Coiled coil</keyword>
<dbReference type="InterPro" id="IPR016024">
    <property type="entry name" value="ARM-type_fold"/>
</dbReference>
<organism evidence="3 4">
    <name type="scientific">Monosiga brevicollis</name>
    <name type="common">Choanoflagellate</name>
    <dbReference type="NCBI Taxonomy" id="81824"/>
    <lineage>
        <taxon>Eukaryota</taxon>
        <taxon>Choanoflagellata</taxon>
        <taxon>Craspedida</taxon>
        <taxon>Salpingoecidae</taxon>
        <taxon>Monosiga</taxon>
    </lineage>
</organism>
<dbReference type="SUPFAM" id="SSF48371">
    <property type="entry name" value="ARM repeat"/>
    <property type="match status" value="1"/>
</dbReference>
<dbReference type="Gene3D" id="1.25.10.10">
    <property type="entry name" value="Leucine-rich Repeat Variant"/>
    <property type="match status" value="1"/>
</dbReference>
<feature type="coiled-coil region" evidence="1">
    <location>
        <begin position="174"/>
        <end position="315"/>
    </location>
</feature>
<protein>
    <submittedName>
        <fullName evidence="3">Uncharacterized protein</fullName>
    </submittedName>
</protein>
<dbReference type="SMART" id="SM00185">
    <property type="entry name" value="ARM"/>
    <property type="match status" value="2"/>
</dbReference>
<dbReference type="InParanoid" id="A9V472"/>
<keyword evidence="4" id="KW-1185">Reference proteome</keyword>
<evidence type="ECO:0000256" key="1">
    <source>
        <dbReference type="SAM" id="Coils"/>
    </source>
</evidence>
<accession>A9V472</accession>
<gene>
    <name evidence="3" type="ORF">MONBRDRAFT_9778</name>
</gene>
<dbReference type="Proteomes" id="UP000001357">
    <property type="component" value="Unassembled WGS sequence"/>
</dbReference>
<dbReference type="RefSeq" id="XP_001747488.1">
    <property type="nucleotide sequence ID" value="XM_001747436.1"/>
</dbReference>
<dbReference type="GeneID" id="5892831"/>
<proteinExistence type="predicted"/>
<reference evidence="3 4" key="1">
    <citation type="journal article" date="2008" name="Nature">
        <title>The genome of the choanoflagellate Monosiga brevicollis and the origin of metazoans.</title>
        <authorList>
            <consortium name="JGI Sequencing"/>
            <person name="King N."/>
            <person name="Westbrook M.J."/>
            <person name="Young S.L."/>
            <person name="Kuo A."/>
            <person name="Abedin M."/>
            <person name="Chapman J."/>
            <person name="Fairclough S."/>
            <person name="Hellsten U."/>
            <person name="Isogai Y."/>
            <person name="Letunic I."/>
            <person name="Marr M."/>
            <person name="Pincus D."/>
            <person name="Putnam N."/>
            <person name="Rokas A."/>
            <person name="Wright K.J."/>
            <person name="Zuzow R."/>
            <person name="Dirks W."/>
            <person name="Good M."/>
            <person name="Goodstein D."/>
            <person name="Lemons D."/>
            <person name="Li W."/>
            <person name="Lyons J.B."/>
            <person name="Morris A."/>
            <person name="Nichols S."/>
            <person name="Richter D.J."/>
            <person name="Salamov A."/>
            <person name="Bork P."/>
            <person name="Lim W.A."/>
            <person name="Manning G."/>
            <person name="Miller W.T."/>
            <person name="McGinnis W."/>
            <person name="Shapiro H."/>
            <person name="Tjian R."/>
            <person name="Grigoriev I.V."/>
            <person name="Rokhsar D."/>
        </authorList>
    </citation>
    <scope>NUCLEOTIDE SEQUENCE [LARGE SCALE GENOMIC DNA]</scope>
    <source>
        <strain evidence="4">MX1 / ATCC 50154</strain>
    </source>
</reference>